<gene>
    <name evidence="1" type="ORF">Gogos_018007</name>
</gene>
<dbReference type="EMBL" id="JABEZY010000002">
    <property type="protein sequence ID" value="MBA0734054.1"/>
    <property type="molecule type" value="Genomic_DNA"/>
</dbReference>
<organism evidence="1 2">
    <name type="scientific">Gossypium gossypioides</name>
    <name type="common">Mexican cotton</name>
    <name type="synonym">Selera gossypioides</name>
    <dbReference type="NCBI Taxonomy" id="34282"/>
    <lineage>
        <taxon>Eukaryota</taxon>
        <taxon>Viridiplantae</taxon>
        <taxon>Streptophyta</taxon>
        <taxon>Embryophyta</taxon>
        <taxon>Tracheophyta</taxon>
        <taxon>Spermatophyta</taxon>
        <taxon>Magnoliopsida</taxon>
        <taxon>eudicotyledons</taxon>
        <taxon>Gunneridae</taxon>
        <taxon>Pentapetalae</taxon>
        <taxon>rosids</taxon>
        <taxon>malvids</taxon>
        <taxon>Malvales</taxon>
        <taxon>Malvaceae</taxon>
        <taxon>Malvoideae</taxon>
        <taxon>Gossypium</taxon>
    </lineage>
</organism>
<sequence length="39" mass="4732">MMTGIHNLQAFALNIQKTNIKFDLFSLLRKWENMYLYSH</sequence>
<proteinExistence type="predicted"/>
<comment type="caution">
    <text evidence="1">The sequence shown here is derived from an EMBL/GenBank/DDBJ whole genome shotgun (WGS) entry which is preliminary data.</text>
</comment>
<protein>
    <submittedName>
        <fullName evidence="1">Uncharacterized protein</fullName>
    </submittedName>
</protein>
<evidence type="ECO:0000313" key="2">
    <source>
        <dbReference type="Proteomes" id="UP000593579"/>
    </source>
</evidence>
<dbReference type="OrthoDB" id="992918at2759"/>
<dbReference type="AlphaFoldDB" id="A0A7J9BEM1"/>
<keyword evidence="2" id="KW-1185">Reference proteome</keyword>
<name>A0A7J9BEM1_GOSGO</name>
<accession>A0A7J9BEM1</accession>
<dbReference type="Proteomes" id="UP000593579">
    <property type="component" value="Unassembled WGS sequence"/>
</dbReference>
<reference evidence="1 2" key="1">
    <citation type="journal article" date="2019" name="Genome Biol. Evol.">
        <title>Insights into the evolution of the New World diploid cottons (Gossypium, subgenus Houzingenia) based on genome sequencing.</title>
        <authorList>
            <person name="Grover C.E."/>
            <person name="Arick M.A. 2nd"/>
            <person name="Thrash A."/>
            <person name="Conover J.L."/>
            <person name="Sanders W.S."/>
            <person name="Peterson D.G."/>
            <person name="Frelichowski J.E."/>
            <person name="Scheffler J.A."/>
            <person name="Scheffler B.E."/>
            <person name="Wendel J.F."/>
        </authorList>
    </citation>
    <scope>NUCLEOTIDE SEQUENCE [LARGE SCALE GENOMIC DNA]</scope>
    <source>
        <strain evidence="1">5</strain>
        <tissue evidence="1">Leaf</tissue>
    </source>
</reference>
<evidence type="ECO:0000313" key="1">
    <source>
        <dbReference type="EMBL" id="MBA0734054.1"/>
    </source>
</evidence>